<keyword evidence="3" id="KW-1185">Reference proteome</keyword>
<evidence type="ECO:0000256" key="1">
    <source>
        <dbReference type="SAM" id="Phobius"/>
    </source>
</evidence>
<sequence length="198" mass="23571">MASFYDFDYIIDINEKRLEQYSNAYQRNVDRFTNVMVIYSGFAIFLIPMVQSLFFAEAKYHLMYHLSFYCFIVLFSCSLINTIRLLAPVDVAYLQEPRIYYEEYRLKYENLKSKQQGLRLHEVDNLIKSSYIDELERAVSRNDILFQRKGLFYHKAFIWAIYAIIPYLVCLGFQLASKDGKPQKVEIVNNFSNFNKSE</sequence>
<keyword evidence="1" id="KW-1133">Transmembrane helix</keyword>
<evidence type="ECO:0000313" key="3">
    <source>
        <dbReference type="Proteomes" id="UP000246099"/>
    </source>
</evidence>
<organism evidence="2 3">
    <name type="scientific">Chitinophaga alhagiae</name>
    <dbReference type="NCBI Taxonomy" id="2203219"/>
    <lineage>
        <taxon>Bacteria</taxon>
        <taxon>Pseudomonadati</taxon>
        <taxon>Bacteroidota</taxon>
        <taxon>Chitinophagia</taxon>
        <taxon>Chitinophagales</taxon>
        <taxon>Chitinophagaceae</taxon>
        <taxon>Chitinophaga</taxon>
    </lineage>
</organism>
<feature type="transmembrane region" description="Helical" evidence="1">
    <location>
        <begin position="36"/>
        <end position="56"/>
    </location>
</feature>
<evidence type="ECO:0000313" key="2">
    <source>
        <dbReference type="EMBL" id="AWO00496.1"/>
    </source>
</evidence>
<reference evidence="2 3" key="1">
    <citation type="submission" date="2018-05" db="EMBL/GenBank/DDBJ databases">
        <title>Chitinophaga sp. nov., isolated from rhizosphere soil of Alhagi.</title>
        <authorList>
            <person name="Liu Y."/>
        </authorList>
    </citation>
    <scope>NUCLEOTIDE SEQUENCE [LARGE SCALE GENOMIC DNA]</scope>
    <source>
        <strain evidence="2 3">T22</strain>
    </source>
</reference>
<evidence type="ECO:0008006" key="4">
    <source>
        <dbReference type="Google" id="ProtNLM"/>
    </source>
</evidence>
<feature type="transmembrane region" description="Helical" evidence="1">
    <location>
        <begin position="68"/>
        <end position="87"/>
    </location>
</feature>
<keyword evidence="1" id="KW-0472">Membrane</keyword>
<dbReference type="Proteomes" id="UP000246099">
    <property type="component" value="Chromosome"/>
</dbReference>
<dbReference type="RefSeq" id="WP_119076026.1">
    <property type="nucleotide sequence ID" value="NZ_CP029600.1"/>
</dbReference>
<gene>
    <name evidence="2" type="ORF">DLD77_01630</name>
</gene>
<accession>A0ABM6W9D6</accession>
<name>A0ABM6W9D6_9BACT</name>
<feature type="transmembrane region" description="Helical" evidence="1">
    <location>
        <begin position="156"/>
        <end position="176"/>
    </location>
</feature>
<dbReference type="EMBL" id="CP029600">
    <property type="protein sequence ID" value="AWO00496.1"/>
    <property type="molecule type" value="Genomic_DNA"/>
</dbReference>
<keyword evidence="1" id="KW-0812">Transmembrane</keyword>
<protein>
    <recommendedName>
        <fullName evidence="4">SMODS and SLOG-associating 2TM effector domain-containing protein</fullName>
    </recommendedName>
</protein>
<proteinExistence type="predicted"/>